<dbReference type="CDD" id="cd03801">
    <property type="entry name" value="GT4_PimA-like"/>
    <property type="match status" value="1"/>
</dbReference>
<dbReference type="PANTHER" id="PTHR45947:SF3">
    <property type="entry name" value="SULFOQUINOVOSYL TRANSFERASE SQD2"/>
    <property type="match status" value="1"/>
</dbReference>
<evidence type="ECO:0000259" key="1">
    <source>
        <dbReference type="Pfam" id="PF00534"/>
    </source>
</evidence>
<keyword evidence="3" id="KW-1185">Reference proteome</keyword>
<dbReference type="InterPro" id="IPR001296">
    <property type="entry name" value="Glyco_trans_1"/>
</dbReference>
<dbReference type="InterPro" id="IPR050194">
    <property type="entry name" value="Glycosyltransferase_grp1"/>
</dbReference>
<evidence type="ECO:0000313" key="3">
    <source>
        <dbReference type="Proteomes" id="UP000031572"/>
    </source>
</evidence>
<dbReference type="GO" id="GO:0016757">
    <property type="term" value="F:glycosyltransferase activity"/>
    <property type="evidence" value="ECO:0007669"/>
    <property type="project" value="InterPro"/>
</dbReference>
<protein>
    <recommendedName>
        <fullName evidence="1">Glycosyl transferase family 1 domain-containing protein</fullName>
    </recommendedName>
</protein>
<dbReference type="Proteomes" id="UP000031572">
    <property type="component" value="Unassembled WGS sequence"/>
</dbReference>
<sequence>MPDITFQAIFCARREPNRQWDLPPLDFDHVFLRERFVTVNGRYIHNNPDVVSALQGFGPDVVITDGFNPTHLYAFSYAWIKRLPHLAMTDGTDISEQGLSRLHKAVRRFIYARSSAFMPASAGGQRHYENYGIPAERCFTSCLCIDNKAFSPRPDQQKCFDFIFSGRIEEVKNPQFAIRVAAETARRLGRKVSILFAGSGSLQESVRAAASASADLVDATFHGFAAQRELPGLYRSSRLFLFPTLWDPWGVVANEACAAGLPVLVSPAAGVCGELVRDGENGFVCPLNVDVWAEKAALLLSRQDLWDEFSRRSLHLVGEYTYDNAADGIAQACRFSLSVGEPVKIKMPV</sequence>
<dbReference type="EMBL" id="JWJG01000028">
    <property type="protein sequence ID" value="KIF82699.1"/>
    <property type="molecule type" value="Genomic_DNA"/>
</dbReference>
<feature type="domain" description="Glycosyl transferase family 1" evidence="1">
    <location>
        <begin position="158"/>
        <end position="311"/>
    </location>
</feature>
<dbReference type="Gene3D" id="3.40.50.2000">
    <property type="entry name" value="Glycogen Phosphorylase B"/>
    <property type="match status" value="2"/>
</dbReference>
<organism evidence="2 3">
    <name type="scientific">Noviherbaspirillum autotrophicum</name>
    <dbReference type="NCBI Taxonomy" id="709839"/>
    <lineage>
        <taxon>Bacteria</taxon>
        <taxon>Pseudomonadati</taxon>
        <taxon>Pseudomonadota</taxon>
        <taxon>Betaproteobacteria</taxon>
        <taxon>Burkholderiales</taxon>
        <taxon>Oxalobacteraceae</taxon>
        <taxon>Noviherbaspirillum</taxon>
    </lineage>
</organism>
<accession>A0A0C2BRJ8</accession>
<gene>
    <name evidence="2" type="ORF">TSA66_20700</name>
</gene>
<dbReference type="Pfam" id="PF00534">
    <property type="entry name" value="Glycos_transf_1"/>
    <property type="match status" value="1"/>
</dbReference>
<proteinExistence type="predicted"/>
<dbReference type="PANTHER" id="PTHR45947">
    <property type="entry name" value="SULFOQUINOVOSYL TRANSFERASE SQD2"/>
    <property type="match status" value="1"/>
</dbReference>
<name>A0A0C2BRJ8_9BURK</name>
<dbReference type="STRING" id="709839.TSA66_20700"/>
<reference evidence="2 3" key="1">
    <citation type="submission" date="2014-12" db="EMBL/GenBank/DDBJ databases">
        <title>Denitrispirillum autotrophicum gen. nov., sp. nov., Denitrifying, Facultatively Autotrophic Bacteria Isolated from Rice Paddy Soil.</title>
        <authorList>
            <person name="Ishii S."/>
            <person name="Ashida N."/>
            <person name="Ohno H."/>
            <person name="Otsuka S."/>
            <person name="Yokota A."/>
            <person name="Senoo K."/>
        </authorList>
    </citation>
    <scope>NUCLEOTIDE SEQUENCE [LARGE SCALE GENOMIC DNA]</scope>
    <source>
        <strain evidence="2 3">TSA66</strain>
    </source>
</reference>
<dbReference type="SUPFAM" id="SSF53756">
    <property type="entry name" value="UDP-Glycosyltransferase/glycogen phosphorylase"/>
    <property type="match status" value="1"/>
</dbReference>
<evidence type="ECO:0000313" key="2">
    <source>
        <dbReference type="EMBL" id="KIF82699.1"/>
    </source>
</evidence>
<comment type="caution">
    <text evidence="2">The sequence shown here is derived from an EMBL/GenBank/DDBJ whole genome shotgun (WGS) entry which is preliminary data.</text>
</comment>
<dbReference type="AlphaFoldDB" id="A0A0C2BRJ8"/>